<dbReference type="AlphaFoldDB" id="A0A9R1XDP5"/>
<dbReference type="Proteomes" id="UP000235145">
    <property type="component" value="Unassembled WGS sequence"/>
</dbReference>
<dbReference type="InterPro" id="IPR049943">
    <property type="entry name" value="Ser_HO-MeTrfase-like"/>
</dbReference>
<reference evidence="6 7" key="1">
    <citation type="journal article" date="2017" name="Nat. Commun.">
        <title>Genome assembly with in vitro proximity ligation data and whole-genome triplication in lettuce.</title>
        <authorList>
            <person name="Reyes-Chin-Wo S."/>
            <person name="Wang Z."/>
            <person name="Yang X."/>
            <person name="Kozik A."/>
            <person name="Arikit S."/>
            <person name="Song C."/>
            <person name="Xia L."/>
            <person name="Froenicke L."/>
            <person name="Lavelle D.O."/>
            <person name="Truco M.J."/>
            <person name="Xia R."/>
            <person name="Zhu S."/>
            <person name="Xu C."/>
            <person name="Xu H."/>
            <person name="Xu X."/>
            <person name="Cox K."/>
            <person name="Korf I."/>
            <person name="Meyers B.C."/>
            <person name="Michelmore R.W."/>
        </authorList>
    </citation>
    <scope>NUCLEOTIDE SEQUENCE [LARGE SCALE GENOMIC DNA]</scope>
    <source>
        <strain evidence="7">cv. Salinas</strain>
        <tissue evidence="6">Seedlings</tissue>
    </source>
</reference>
<dbReference type="Pfam" id="PF00464">
    <property type="entry name" value="SHMT"/>
    <property type="match status" value="1"/>
</dbReference>
<dbReference type="InterPro" id="IPR039429">
    <property type="entry name" value="SHMT-like_dom"/>
</dbReference>
<name>A0A9R1XDP5_LACSA</name>
<dbReference type="InterPro" id="IPR015421">
    <property type="entry name" value="PyrdxlP-dep_Trfase_major"/>
</dbReference>
<keyword evidence="4" id="KW-1133">Transmembrane helix</keyword>
<accession>A0A9R1XDP5</accession>
<evidence type="ECO:0000313" key="6">
    <source>
        <dbReference type="EMBL" id="KAJ0206494.1"/>
    </source>
</evidence>
<comment type="caution">
    <text evidence="6">The sequence shown here is derived from an EMBL/GenBank/DDBJ whole genome shotgun (WGS) entry which is preliminary data.</text>
</comment>
<dbReference type="SUPFAM" id="SSF53383">
    <property type="entry name" value="PLP-dependent transferases"/>
    <property type="match status" value="1"/>
</dbReference>
<organism evidence="6 7">
    <name type="scientific">Lactuca sativa</name>
    <name type="common">Garden lettuce</name>
    <dbReference type="NCBI Taxonomy" id="4236"/>
    <lineage>
        <taxon>Eukaryota</taxon>
        <taxon>Viridiplantae</taxon>
        <taxon>Streptophyta</taxon>
        <taxon>Embryophyta</taxon>
        <taxon>Tracheophyta</taxon>
        <taxon>Spermatophyta</taxon>
        <taxon>Magnoliopsida</taxon>
        <taxon>eudicotyledons</taxon>
        <taxon>Gunneridae</taxon>
        <taxon>Pentapetalae</taxon>
        <taxon>asterids</taxon>
        <taxon>campanulids</taxon>
        <taxon>Asterales</taxon>
        <taxon>Asteraceae</taxon>
        <taxon>Cichorioideae</taxon>
        <taxon>Cichorieae</taxon>
        <taxon>Lactucinae</taxon>
        <taxon>Lactuca</taxon>
    </lineage>
</organism>
<evidence type="ECO:0000256" key="1">
    <source>
        <dbReference type="ARBA" id="ARBA00001528"/>
    </source>
</evidence>
<evidence type="ECO:0000259" key="5">
    <source>
        <dbReference type="Pfam" id="PF00464"/>
    </source>
</evidence>
<evidence type="ECO:0000256" key="3">
    <source>
        <dbReference type="ARBA" id="ARBA00022898"/>
    </source>
</evidence>
<dbReference type="PANTHER" id="PTHR11680:SF63">
    <property type="entry name" value="SERINE HYDROXYMETHYLTRANSFERASE 3, CHLOROPLASTIC"/>
    <property type="match status" value="1"/>
</dbReference>
<keyword evidence="4" id="KW-0472">Membrane</keyword>
<evidence type="ECO:0000256" key="4">
    <source>
        <dbReference type="SAM" id="Phobius"/>
    </source>
</evidence>
<keyword evidence="3" id="KW-0663">Pyridoxal phosphate</keyword>
<dbReference type="Gene3D" id="3.40.640.10">
    <property type="entry name" value="Type I PLP-dependent aspartate aminotransferase-like (Major domain)"/>
    <property type="match status" value="1"/>
</dbReference>
<feature type="domain" description="Serine hydroxymethyltransferase-like" evidence="5">
    <location>
        <begin position="82"/>
        <end position="136"/>
    </location>
</feature>
<evidence type="ECO:0000313" key="7">
    <source>
        <dbReference type="Proteomes" id="UP000235145"/>
    </source>
</evidence>
<keyword evidence="4" id="KW-0812">Transmembrane</keyword>
<protein>
    <recommendedName>
        <fullName evidence="5">Serine hydroxymethyltransferase-like domain-containing protein</fullName>
    </recommendedName>
</protein>
<proteinExistence type="predicted"/>
<comment type="catalytic activity">
    <reaction evidence="1">
        <text>(6R)-5,10-methylene-5,6,7,8-tetrahydrofolate + glycine + H2O = (6S)-5,6,7,8-tetrahydrofolate + L-serine</text>
        <dbReference type="Rhea" id="RHEA:15481"/>
        <dbReference type="ChEBI" id="CHEBI:15377"/>
        <dbReference type="ChEBI" id="CHEBI:15636"/>
        <dbReference type="ChEBI" id="CHEBI:33384"/>
        <dbReference type="ChEBI" id="CHEBI:57305"/>
        <dbReference type="ChEBI" id="CHEBI:57453"/>
        <dbReference type="EC" id="2.1.2.1"/>
    </reaction>
</comment>
<keyword evidence="7" id="KW-1185">Reference proteome</keyword>
<sequence>MHTCYGAIMGSLQQSVWIKKSTFLPKRPGFTKFPHHLNLGSLKPCKSSKIEGRLITRKPSTTCVPITVVEAGDGNGFVDHELSNVDHEVSAIIYNEKQHQFRSLELITSENFTSRAVMEAVGSCLTNKYSEGLPGKSSICTLYKNHHMFNIYFKMATCFLKLPIFVILFFNIFL</sequence>
<dbReference type="PANTHER" id="PTHR11680">
    <property type="entry name" value="SERINE HYDROXYMETHYLTRANSFERASE"/>
    <property type="match status" value="1"/>
</dbReference>
<gene>
    <name evidence="6" type="ORF">LSAT_V11C500240000</name>
</gene>
<feature type="transmembrane region" description="Helical" evidence="4">
    <location>
        <begin position="151"/>
        <end position="173"/>
    </location>
</feature>
<evidence type="ECO:0000256" key="2">
    <source>
        <dbReference type="ARBA" id="ARBA00001933"/>
    </source>
</evidence>
<dbReference type="EMBL" id="NBSK02000005">
    <property type="protein sequence ID" value="KAJ0206494.1"/>
    <property type="molecule type" value="Genomic_DNA"/>
</dbReference>
<comment type="cofactor">
    <cofactor evidence="2">
        <name>pyridoxal 5'-phosphate</name>
        <dbReference type="ChEBI" id="CHEBI:597326"/>
    </cofactor>
</comment>
<dbReference type="GO" id="GO:0004372">
    <property type="term" value="F:glycine hydroxymethyltransferase activity"/>
    <property type="evidence" value="ECO:0007669"/>
    <property type="project" value="UniProtKB-EC"/>
</dbReference>
<dbReference type="InterPro" id="IPR015424">
    <property type="entry name" value="PyrdxlP-dep_Trfase"/>
</dbReference>